<evidence type="ECO:0000313" key="1">
    <source>
        <dbReference type="EMBL" id="KKL89287.1"/>
    </source>
</evidence>
<protein>
    <submittedName>
        <fullName evidence="1">Uncharacterized protein</fullName>
    </submittedName>
</protein>
<accession>A0A0F9IQ33</accession>
<sequence length="148" mass="17597">MSSEKRKTCKICDEQIAENSFARNSTYRYYFHVTCLVKLELLLKIKNSNSLNREDFKMLQILLEVLYKDIPIDLISDLEEKLNANLPVELGKKGVIEKFIKTLKKGYEDHFLIESLDKFGRYKFAYQSLQDWFIKELKELKIELEKCD</sequence>
<proteinExistence type="predicted"/>
<dbReference type="AlphaFoldDB" id="A0A0F9IQ33"/>
<organism evidence="1">
    <name type="scientific">marine sediment metagenome</name>
    <dbReference type="NCBI Taxonomy" id="412755"/>
    <lineage>
        <taxon>unclassified sequences</taxon>
        <taxon>metagenomes</taxon>
        <taxon>ecological metagenomes</taxon>
    </lineage>
</organism>
<reference evidence="1" key="1">
    <citation type="journal article" date="2015" name="Nature">
        <title>Complex archaea that bridge the gap between prokaryotes and eukaryotes.</title>
        <authorList>
            <person name="Spang A."/>
            <person name="Saw J.H."/>
            <person name="Jorgensen S.L."/>
            <person name="Zaremba-Niedzwiedzka K."/>
            <person name="Martijn J."/>
            <person name="Lind A.E."/>
            <person name="van Eijk R."/>
            <person name="Schleper C."/>
            <person name="Guy L."/>
            <person name="Ettema T.J."/>
        </authorList>
    </citation>
    <scope>NUCLEOTIDE SEQUENCE</scope>
</reference>
<name>A0A0F9IQ33_9ZZZZ</name>
<comment type="caution">
    <text evidence="1">The sequence shown here is derived from an EMBL/GenBank/DDBJ whole genome shotgun (WGS) entry which is preliminary data.</text>
</comment>
<gene>
    <name evidence="1" type="ORF">LCGC14_1916180</name>
</gene>
<dbReference type="EMBL" id="LAZR01020327">
    <property type="protein sequence ID" value="KKL89287.1"/>
    <property type="molecule type" value="Genomic_DNA"/>
</dbReference>